<evidence type="ECO:0000313" key="3">
    <source>
        <dbReference type="EMBL" id="CCF83721.1"/>
    </source>
</evidence>
<proteinExistence type="predicted"/>
<sequence length="177" mass="19342">MGPSDVRLAYARFAEILSDSLARIGVATRVVEAAEATTRSSEPLLRPACFAALSPYELLASDRKLVGLAQVRRGGATIQHGAIYRRFDVEKLSRVLTAPSVELAERRRIALADRVTDLETAMGRPVDLREVADAIRTAFAEATGQPVEAGELTEAERGESSRLAREKYGSPGWTFRR</sequence>
<dbReference type="AlphaFoldDB" id="I4EGA9"/>
<evidence type="ECO:0000259" key="2">
    <source>
        <dbReference type="PROSITE" id="PS51733"/>
    </source>
</evidence>
<protein>
    <recommendedName>
        <fullName evidence="2">BPL/LPL catalytic domain-containing protein</fullName>
    </recommendedName>
</protein>
<dbReference type="PANTHER" id="PTHR43679">
    <property type="entry name" value="OCTANOYLTRANSFERASE LIPM-RELATED"/>
    <property type="match status" value="1"/>
</dbReference>
<accession>I4EGA9</accession>
<reference evidence="3 4" key="1">
    <citation type="journal article" date="2012" name="ISME J.">
        <title>Nitrification expanded: discovery, physiology and genomics of a nitrite-oxidizing bacterium from the phylum Chloroflexi.</title>
        <authorList>
            <person name="Sorokin D.Y."/>
            <person name="Lucker S."/>
            <person name="Vejmelkova D."/>
            <person name="Kostrikina N.A."/>
            <person name="Kleerebezem R."/>
            <person name="Rijpstra W.I."/>
            <person name="Damste J.S."/>
            <person name="Le Paslier D."/>
            <person name="Muyzer G."/>
            <person name="Wagner M."/>
            <person name="van Loosdrecht M.C."/>
            <person name="Daims H."/>
        </authorList>
    </citation>
    <scope>NUCLEOTIDE SEQUENCE [LARGE SCALE GENOMIC DNA]</scope>
    <source>
        <strain evidence="4">none</strain>
    </source>
</reference>
<dbReference type="PROSITE" id="PS51733">
    <property type="entry name" value="BPL_LPL_CATALYTIC"/>
    <property type="match status" value="1"/>
</dbReference>
<feature type="region of interest" description="Disordered" evidence="1">
    <location>
        <begin position="150"/>
        <end position="177"/>
    </location>
</feature>
<dbReference type="EMBL" id="CAGS01000186">
    <property type="protein sequence ID" value="CCF83721.1"/>
    <property type="molecule type" value="Genomic_DNA"/>
</dbReference>
<feature type="domain" description="BPL/LPL catalytic" evidence="2">
    <location>
        <begin position="1"/>
        <end position="147"/>
    </location>
</feature>
<evidence type="ECO:0000256" key="1">
    <source>
        <dbReference type="SAM" id="MobiDB-lite"/>
    </source>
</evidence>
<dbReference type="Gene3D" id="3.30.930.10">
    <property type="entry name" value="Bira Bifunctional Protein, Domain 2"/>
    <property type="match status" value="1"/>
</dbReference>
<dbReference type="Proteomes" id="UP000004221">
    <property type="component" value="Unassembled WGS sequence"/>
</dbReference>
<dbReference type="PANTHER" id="PTHR43679:SF2">
    <property type="entry name" value="OCTANOYL-[GCVH]:PROTEIN N-OCTANOYLTRANSFERASE"/>
    <property type="match status" value="1"/>
</dbReference>
<organism evidence="3 4">
    <name type="scientific">Nitrolancea hollandica Lb</name>
    <dbReference type="NCBI Taxonomy" id="1129897"/>
    <lineage>
        <taxon>Bacteria</taxon>
        <taxon>Pseudomonadati</taxon>
        <taxon>Thermomicrobiota</taxon>
        <taxon>Thermomicrobia</taxon>
        <taxon>Sphaerobacterales</taxon>
        <taxon>Sphaerobacterineae</taxon>
        <taxon>Sphaerobacteraceae</taxon>
        <taxon>Nitrolancea</taxon>
    </lineage>
</organism>
<evidence type="ECO:0000313" key="4">
    <source>
        <dbReference type="Proteomes" id="UP000004221"/>
    </source>
</evidence>
<dbReference type="SUPFAM" id="SSF55681">
    <property type="entry name" value="Class II aaRS and biotin synthetases"/>
    <property type="match status" value="1"/>
</dbReference>
<gene>
    <name evidence="3" type="ORF">NITHO_2660001</name>
</gene>
<dbReference type="Pfam" id="PF21948">
    <property type="entry name" value="LplA-B_cat"/>
    <property type="match status" value="1"/>
</dbReference>
<keyword evidence="4" id="KW-1185">Reference proteome</keyword>
<comment type="caution">
    <text evidence="3">The sequence shown here is derived from an EMBL/GenBank/DDBJ whole genome shotgun (WGS) entry which is preliminary data.</text>
</comment>
<dbReference type="InterPro" id="IPR045864">
    <property type="entry name" value="aa-tRNA-synth_II/BPL/LPL"/>
</dbReference>
<name>I4EGA9_9BACT</name>
<dbReference type="InterPro" id="IPR050664">
    <property type="entry name" value="Octanoyltrans_LipM/LipL"/>
</dbReference>
<dbReference type="InterPro" id="IPR004143">
    <property type="entry name" value="BPL_LPL_catalytic"/>
</dbReference>
<feature type="compositionally biased region" description="Basic and acidic residues" evidence="1">
    <location>
        <begin position="154"/>
        <end position="168"/>
    </location>
</feature>